<evidence type="ECO:0000313" key="2">
    <source>
        <dbReference type="EMBL" id="QDY68528.1"/>
    </source>
</evidence>
<keyword evidence="3" id="KW-1185">Reference proteome</keyword>
<keyword evidence="1" id="KW-1133">Transmembrane helix</keyword>
<feature type="transmembrane region" description="Helical" evidence="1">
    <location>
        <begin position="35"/>
        <end position="53"/>
    </location>
</feature>
<evidence type="ECO:0000256" key="1">
    <source>
        <dbReference type="SAM" id="Phobius"/>
    </source>
</evidence>
<dbReference type="OrthoDB" id="7870164at2"/>
<dbReference type="AlphaFoldDB" id="A0A5B8IVK0"/>
<keyword evidence="1" id="KW-0472">Membrane</keyword>
<name>A0A5B8IVK0_9RHOB</name>
<accession>A0A5B8IVK0</accession>
<evidence type="ECO:0000313" key="3">
    <source>
        <dbReference type="Proteomes" id="UP000318483"/>
    </source>
</evidence>
<feature type="transmembrane region" description="Helical" evidence="1">
    <location>
        <begin position="7"/>
        <end position="29"/>
    </location>
</feature>
<gene>
    <name evidence="2" type="ORF">FPZ52_02100</name>
</gene>
<dbReference type="RefSeq" id="WP_146363237.1">
    <property type="nucleotide sequence ID" value="NZ_CP042261.1"/>
</dbReference>
<keyword evidence="1" id="KW-0812">Transmembrane</keyword>
<organism evidence="2 3">
    <name type="scientific">Qingshengfaniella alkalisoli</name>
    <dbReference type="NCBI Taxonomy" id="2599296"/>
    <lineage>
        <taxon>Bacteria</taxon>
        <taxon>Pseudomonadati</taxon>
        <taxon>Pseudomonadota</taxon>
        <taxon>Alphaproteobacteria</taxon>
        <taxon>Rhodobacterales</taxon>
        <taxon>Paracoccaceae</taxon>
        <taxon>Qingshengfaniella</taxon>
    </lineage>
</organism>
<proteinExistence type="predicted"/>
<sequence>MDRLSLYITMMTSTVLTLTFVLVVLLLGWTGYVTVFGAIVLGLVLAYPISFLISRRIKRHDPHWDERKIEKADNPVFDPGTPEV</sequence>
<dbReference type="Proteomes" id="UP000318483">
    <property type="component" value="Chromosome"/>
</dbReference>
<protein>
    <submittedName>
        <fullName evidence="2">Uncharacterized protein</fullName>
    </submittedName>
</protein>
<reference evidence="2 3" key="1">
    <citation type="submission" date="2019-07" db="EMBL/GenBank/DDBJ databases">
        <title>Litoreibacter alkalisoli sp. nov., isolated from saline-alkaline soil.</title>
        <authorList>
            <person name="Wang S."/>
            <person name="Xu L."/>
            <person name="Xing Y.-T."/>
            <person name="Sun J.-Q."/>
        </authorList>
    </citation>
    <scope>NUCLEOTIDE SEQUENCE [LARGE SCALE GENOMIC DNA]</scope>
    <source>
        <strain evidence="2 3">LN3S51</strain>
    </source>
</reference>
<dbReference type="KEGG" id="lit:FPZ52_02100"/>
<dbReference type="EMBL" id="CP042261">
    <property type="protein sequence ID" value="QDY68528.1"/>
    <property type="molecule type" value="Genomic_DNA"/>
</dbReference>